<reference evidence="12 13" key="1">
    <citation type="submission" date="2014-04" db="EMBL/GenBank/DDBJ databases">
        <title>Evolutionary Origins and Diversification of the Mycorrhizal Mutualists.</title>
        <authorList>
            <consortium name="DOE Joint Genome Institute"/>
            <consortium name="Mycorrhizal Genomics Consortium"/>
            <person name="Kohler A."/>
            <person name="Kuo A."/>
            <person name="Nagy L.G."/>
            <person name="Floudas D."/>
            <person name="Copeland A."/>
            <person name="Barry K.W."/>
            <person name="Cichocki N."/>
            <person name="Veneault-Fourrey C."/>
            <person name="LaButti K."/>
            <person name="Lindquist E.A."/>
            <person name="Lipzen A."/>
            <person name="Lundell T."/>
            <person name="Morin E."/>
            <person name="Murat C."/>
            <person name="Riley R."/>
            <person name="Ohm R."/>
            <person name="Sun H."/>
            <person name="Tunlid A."/>
            <person name="Henrissat B."/>
            <person name="Grigoriev I.V."/>
            <person name="Hibbett D.S."/>
            <person name="Martin F."/>
        </authorList>
    </citation>
    <scope>NUCLEOTIDE SEQUENCE [LARGE SCALE GENOMIC DNA]</scope>
    <source>
        <strain evidence="12 13">MD-312</strain>
    </source>
</reference>
<dbReference type="Pfam" id="PF02076">
    <property type="entry name" value="STE3"/>
    <property type="match status" value="1"/>
</dbReference>
<feature type="transmembrane region" description="Helical" evidence="11">
    <location>
        <begin position="6"/>
        <end position="24"/>
    </location>
</feature>
<dbReference type="InterPro" id="IPR001499">
    <property type="entry name" value="GPCR_STE3"/>
</dbReference>
<feature type="region of interest" description="Disordered" evidence="10">
    <location>
        <begin position="345"/>
        <end position="377"/>
    </location>
</feature>
<feature type="transmembrane region" description="Helical" evidence="11">
    <location>
        <begin position="258"/>
        <end position="282"/>
    </location>
</feature>
<evidence type="ECO:0000256" key="7">
    <source>
        <dbReference type="ARBA" id="ARBA00023136"/>
    </source>
</evidence>
<keyword evidence="5 11" id="KW-1133">Transmembrane helix</keyword>
<evidence type="ECO:0000256" key="10">
    <source>
        <dbReference type="SAM" id="MobiDB-lite"/>
    </source>
</evidence>
<evidence type="ECO:0000256" key="11">
    <source>
        <dbReference type="SAM" id="Phobius"/>
    </source>
</evidence>
<organism evidence="12 13">
    <name type="scientific">Hydnomerulius pinastri MD-312</name>
    <dbReference type="NCBI Taxonomy" id="994086"/>
    <lineage>
        <taxon>Eukaryota</taxon>
        <taxon>Fungi</taxon>
        <taxon>Dikarya</taxon>
        <taxon>Basidiomycota</taxon>
        <taxon>Agaricomycotina</taxon>
        <taxon>Agaricomycetes</taxon>
        <taxon>Agaricomycetidae</taxon>
        <taxon>Boletales</taxon>
        <taxon>Boletales incertae sedis</taxon>
        <taxon>Leucogyrophana</taxon>
    </lineage>
</organism>
<sequence>MQAEIPALSFISAGLVLIPVIWYFRARNIAAVAIGTWLSVTNIIYAVDALIWAQDFDIKASVWCDICTTSFITGSHFALPAACLCICIHLERLASFCQTSTPVAKRRRIVFESVMCFGLPAVYIALHLIVQPRRVDLYDGFGCRPATYPAVTAVFLVWIPPFILAFATIVYAAIAWRHFLVHGVQFSRDGARSSASSLTCNLYIRLVGMAVLEVVSSVAMAVVAMWYTLSPGLVPMTDMSRHLNQVLMWGSDAMTDTIRTVLMVEWVGVVIQSAIFFGLFACRMETLNQAWRAVHPLRQLFSSRKRRGVTMFRQGMSMSSSMGTSAPILPVAILDFTAAAKSCSSTDSRHGHSIDKSLPSTPDPSRPPSLAETAEGVEITGIDPALIPLESPSGRSAISAIPSSHNSLESNFDPRQLALPSDEWPKPPSTIPVRPPRRSTSLGFIPKQSEIRVAALHRISRVR</sequence>
<evidence type="ECO:0000256" key="1">
    <source>
        <dbReference type="ARBA" id="ARBA00004141"/>
    </source>
</evidence>
<accession>A0A0C9W9F3</accession>
<feature type="transmembrane region" description="Helical" evidence="11">
    <location>
        <begin position="202"/>
        <end position="229"/>
    </location>
</feature>
<comment type="similarity">
    <text evidence="2">Belongs to the G-protein coupled receptor 4 family.</text>
</comment>
<dbReference type="AlphaFoldDB" id="A0A0C9W9F3"/>
<name>A0A0C9W9F3_9AGAM</name>
<proteinExistence type="inferred from homology"/>
<keyword evidence="4 11" id="KW-0812">Transmembrane</keyword>
<feature type="transmembrane region" description="Helical" evidence="11">
    <location>
        <begin position="60"/>
        <end position="88"/>
    </location>
</feature>
<keyword evidence="9" id="KW-0807">Transducer</keyword>
<gene>
    <name evidence="12" type="ORF">HYDPIDRAFT_112361</name>
</gene>
<evidence type="ECO:0000256" key="8">
    <source>
        <dbReference type="ARBA" id="ARBA00023170"/>
    </source>
</evidence>
<feature type="region of interest" description="Disordered" evidence="10">
    <location>
        <begin position="397"/>
        <end position="441"/>
    </location>
</feature>
<keyword evidence="7 11" id="KW-0472">Membrane</keyword>
<protein>
    <submittedName>
        <fullName evidence="12">Unplaced genomic scaffold scaffold_13, whole genome shotgun sequence</fullName>
    </submittedName>
</protein>
<evidence type="ECO:0000256" key="5">
    <source>
        <dbReference type="ARBA" id="ARBA00022989"/>
    </source>
</evidence>
<comment type="subcellular location">
    <subcellularLocation>
        <location evidence="1">Membrane</location>
        <topology evidence="1">Multi-pass membrane protein</topology>
    </subcellularLocation>
</comment>
<dbReference type="OrthoDB" id="2874149at2759"/>
<dbReference type="HOGENOM" id="CLU_027592_0_2_1"/>
<dbReference type="PANTHER" id="PTHR28097:SF1">
    <property type="entry name" value="PHEROMONE A FACTOR RECEPTOR"/>
    <property type="match status" value="1"/>
</dbReference>
<feature type="transmembrane region" description="Helical" evidence="11">
    <location>
        <begin position="150"/>
        <end position="174"/>
    </location>
</feature>
<evidence type="ECO:0000256" key="9">
    <source>
        <dbReference type="ARBA" id="ARBA00023224"/>
    </source>
</evidence>
<dbReference type="GO" id="GO:0004933">
    <property type="term" value="F:mating-type a-factor pheromone receptor activity"/>
    <property type="evidence" value="ECO:0007669"/>
    <property type="project" value="InterPro"/>
</dbReference>
<dbReference type="CDD" id="cd14966">
    <property type="entry name" value="7tmD_STE3"/>
    <property type="match status" value="1"/>
</dbReference>
<dbReference type="PRINTS" id="PR00899">
    <property type="entry name" value="GPCRSTE3"/>
</dbReference>
<feature type="compositionally biased region" description="Polar residues" evidence="10">
    <location>
        <begin position="397"/>
        <end position="410"/>
    </location>
</feature>
<evidence type="ECO:0000256" key="2">
    <source>
        <dbReference type="ARBA" id="ARBA00011085"/>
    </source>
</evidence>
<dbReference type="InterPro" id="IPR001546">
    <property type="entry name" value="GPCR_Pheromne_A_rcpt"/>
</dbReference>
<dbReference type="Proteomes" id="UP000053820">
    <property type="component" value="Unassembled WGS sequence"/>
</dbReference>
<keyword evidence="13" id="KW-1185">Reference proteome</keyword>
<keyword evidence="6" id="KW-0297">G-protein coupled receptor</keyword>
<feature type="transmembrane region" description="Helical" evidence="11">
    <location>
        <begin position="109"/>
        <end position="130"/>
    </location>
</feature>
<keyword evidence="8" id="KW-0675">Receptor</keyword>
<feature type="transmembrane region" description="Helical" evidence="11">
    <location>
        <begin position="31"/>
        <end position="54"/>
    </location>
</feature>
<evidence type="ECO:0000313" key="12">
    <source>
        <dbReference type="EMBL" id="KIJ64363.1"/>
    </source>
</evidence>
<evidence type="ECO:0000313" key="13">
    <source>
        <dbReference type="Proteomes" id="UP000053820"/>
    </source>
</evidence>
<keyword evidence="3" id="KW-0589">Pheromone response</keyword>
<dbReference type="GO" id="GO:0000750">
    <property type="term" value="P:pheromone-dependent signal transduction involved in conjugation with cellular fusion"/>
    <property type="evidence" value="ECO:0007669"/>
    <property type="project" value="TreeGrafter"/>
</dbReference>
<evidence type="ECO:0000256" key="3">
    <source>
        <dbReference type="ARBA" id="ARBA00022507"/>
    </source>
</evidence>
<dbReference type="PANTHER" id="PTHR28097">
    <property type="entry name" value="PHEROMONE A FACTOR RECEPTOR"/>
    <property type="match status" value="1"/>
</dbReference>
<dbReference type="EMBL" id="KN839847">
    <property type="protein sequence ID" value="KIJ64363.1"/>
    <property type="molecule type" value="Genomic_DNA"/>
</dbReference>
<evidence type="ECO:0000256" key="4">
    <source>
        <dbReference type="ARBA" id="ARBA00022692"/>
    </source>
</evidence>
<evidence type="ECO:0000256" key="6">
    <source>
        <dbReference type="ARBA" id="ARBA00023040"/>
    </source>
</evidence>
<dbReference type="GO" id="GO:0005886">
    <property type="term" value="C:plasma membrane"/>
    <property type="evidence" value="ECO:0007669"/>
    <property type="project" value="TreeGrafter"/>
</dbReference>
<dbReference type="PRINTS" id="PR00900">
    <property type="entry name" value="PHEROMONEAR"/>
</dbReference>